<dbReference type="EMBL" id="DWUS01000090">
    <property type="protein sequence ID" value="HJD50998.1"/>
    <property type="molecule type" value="Genomic_DNA"/>
</dbReference>
<dbReference type="PROSITE" id="PS51898">
    <property type="entry name" value="TYR_RECOMBINASE"/>
    <property type="match status" value="1"/>
</dbReference>
<dbReference type="GO" id="GO:0003677">
    <property type="term" value="F:DNA binding"/>
    <property type="evidence" value="ECO:0007669"/>
    <property type="project" value="UniProtKB-KW"/>
</dbReference>
<dbReference type="Pfam" id="PF00589">
    <property type="entry name" value="Phage_integrase"/>
    <property type="match status" value="1"/>
</dbReference>
<organism evidence="6 7">
    <name type="scientific">Candidatus Rothia avistercoris</name>
    <dbReference type="NCBI Taxonomy" id="2840479"/>
    <lineage>
        <taxon>Bacteria</taxon>
        <taxon>Bacillati</taxon>
        <taxon>Actinomycetota</taxon>
        <taxon>Actinomycetes</taxon>
        <taxon>Micrococcales</taxon>
        <taxon>Micrococcaceae</taxon>
        <taxon>Rothia</taxon>
    </lineage>
</organism>
<evidence type="ECO:0000313" key="6">
    <source>
        <dbReference type="EMBL" id="HJD50998.1"/>
    </source>
</evidence>
<evidence type="ECO:0000259" key="5">
    <source>
        <dbReference type="PROSITE" id="PS51898"/>
    </source>
</evidence>
<dbReference type="Pfam" id="PF14659">
    <property type="entry name" value="Phage_int_SAM_3"/>
    <property type="match status" value="1"/>
</dbReference>
<dbReference type="InterPro" id="IPR002104">
    <property type="entry name" value="Integrase_catalytic"/>
</dbReference>
<sequence>MASIHKYLAEGKGTERQRTRWRVYYKNDKDRWTSKAGFKTKAEAQQFMSGVEVAVSRNEYVTPADSRATVGQLAPAWLHKKETSLRPSSYRPLEAAWRNHVAPVWGKRALKTILPTEVEAWIADLQRGTTASGRKAVGASMVIRCHEILAGVLDDAVKDKRLLVNPARGVKLPKKSKRSNVYLTHEQIGALAAASGRPELIYTLAYTGIRWGEATGLQVQDVDFMAGVLRISRNLVELTPHKVQEGAPKSGKARLVPFPPFISEHLRAACRGKIGAAPVFTEPDGSLLKRPQSQSGWFIKAVAAAGIEKHITPHDLRHSAASFAVASGAPVNLIQRMLGHESAAMTLDVYADLFESQLGTVSAAMDAAYRAATAPGGPGLS</sequence>
<gene>
    <name evidence="6" type="ORF">H9908_03920</name>
</gene>
<dbReference type="PANTHER" id="PTHR30349">
    <property type="entry name" value="PHAGE INTEGRASE-RELATED"/>
    <property type="match status" value="1"/>
</dbReference>
<evidence type="ECO:0000256" key="4">
    <source>
        <dbReference type="ARBA" id="ARBA00023172"/>
    </source>
</evidence>
<dbReference type="Gene3D" id="1.10.150.130">
    <property type="match status" value="1"/>
</dbReference>
<comment type="caution">
    <text evidence="6">The sequence shown here is derived from an EMBL/GenBank/DDBJ whole genome shotgun (WGS) entry which is preliminary data.</text>
</comment>
<keyword evidence="4" id="KW-0233">DNA recombination</keyword>
<dbReference type="AlphaFoldDB" id="A0A9D2UEJ4"/>
<keyword evidence="3" id="KW-0238">DNA-binding</keyword>
<dbReference type="GO" id="GO:0006310">
    <property type="term" value="P:DNA recombination"/>
    <property type="evidence" value="ECO:0007669"/>
    <property type="project" value="UniProtKB-KW"/>
</dbReference>
<dbReference type="Proteomes" id="UP000823908">
    <property type="component" value="Unassembled WGS sequence"/>
</dbReference>
<accession>A0A9D2UEJ4</accession>
<dbReference type="CDD" id="cd01189">
    <property type="entry name" value="INT_ICEBs1_C_like"/>
    <property type="match status" value="1"/>
</dbReference>
<protein>
    <submittedName>
        <fullName evidence="6">Site-specific integrase</fullName>
    </submittedName>
</protein>
<name>A0A9D2UEJ4_9MICC</name>
<evidence type="ECO:0000256" key="3">
    <source>
        <dbReference type="ARBA" id="ARBA00023125"/>
    </source>
</evidence>
<evidence type="ECO:0000256" key="2">
    <source>
        <dbReference type="ARBA" id="ARBA00022908"/>
    </source>
</evidence>
<dbReference type="InterPro" id="IPR011010">
    <property type="entry name" value="DNA_brk_join_enz"/>
</dbReference>
<dbReference type="InterPro" id="IPR010998">
    <property type="entry name" value="Integrase_recombinase_N"/>
</dbReference>
<dbReference type="InterPro" id="IPR050090">
    <property type="entry name" value="Tyrosine_recombinase_XerCD"/>
</dbReference>
<proteinExistence type="inferred from homology"/>
<comment type="similarity">
    <text evidence="1">Belongs to the 'phage' integrase family.</text>
</comment>
<dbReference type="InterPro" id="IPR004107">
    <property type="entry name" value="Integrase_SAM-like_N"/>
</dbReference>
<reference evidence="6" key="2">
    <citation type="submission" date="2021-04" db="EMBL/GenBank/DDBJ databases">
        <authorList>
            <person name="Gilroy R."/>
        </authorList>
    </citation>
    <scope>NUCLEOTIDE SEQUENCE</scope>
    <source>
        <strain evidence="6">ChiHjej10B9-4811</strain>
    </source>
</reference>
<evidence type="ECO:0000256" key="1">
    <source>
        <dbReference type="ARBA" id="ARBA00008857"/>
    </source>
</evidence>
<dbReference type="InterPro" id="IPR013762">
    <property type="entry name" value="Integrase-like_cat_sf"/>
</dbReference>
<feature type="domain" description="Tyr recombinase" evidence="5">
    <location>
        <begin position="178"/>
        <end position="363"/>
    </location>
</feature>
<evidence type="ECO:0000313" key="7">
    <source>
        <dbReference type="Proteomes" id="UP000823908"/>
    </source>
</evidence>
<dbReference type="Gene3D" id="1.10.443.10">
    <property type="entry name" value="Intergrase catalytic core"/>
    <property type="match status" value="1"/>
</dbReference>
<dbReference type="GO" id="GO:0015074">
    <property type="term" value="P:DNA integration"/>
    <property type="evidence" value="ECO:0007669"/>
    <property type="project" value="UniProtKB-KW"/>
</dbReference>
<keyword evidence="2" id="KW-0229">DNA integration</keyword>
<reference evidence="6" key="1">
    <citation type="journal article" date="2021" name="PeerJ">
        <title>Extensive microbial diversity within the chicken gut microbiome revealed by metagenomics and culture.</title>
        <authorList>
            <person name="Gilroy R."/>
            <person name="Ravi A."/>
            <person name="Getino M."/>
            <person name="Pursley I."/>
            <person name="Horton D.L."/>
            <person name="Alikhan N.F."/>
            <person name="Baker D."/>
            <person name="Gharbi K."/>
            <person name="Hall N."/>
            <person name="Watson M."/>
            <person name="Adriaenssens E.M."/>
            <person name="Foster-Nyarko E."/>
            <person name="Jarju S."/>
            <person name="Secka A."/>
            <person name="Antonio M."/>
            <person name="Oren A."/>
            <person name="Chaudhuri R.R."/>
            <person name="La Ragione R."/>
            <person name="Hildebrand F."/>
            <person name="Pallen M.J."/>
        </authorList>
    </citation>
    <scope>NUCLEOTIDE SEQUENCE</scope>
    <source>
        <strain evidence="6">ChiHjej10B9-4811</strain>
    </source>
</reference>
<dbReference type="SUPFAM" id="SSF56349">
    <property type="entry name" value="DNA breaking-rejoining enzymes"/>
    <property type="match status" value="1"/>
</dbReference>
<dbReference type="PANTHER" id="PTHR30349:SF64">
    <property type="entry name" value="PROPHAGE INTEGRASE INTD-RELATED"/>
    <property type="match status" value="1"/>
</dbReference>